<organism evidence="2 3">
    <name type="scientific">Flagellimonas ochracea</name>
    <dbReference type="NCBI Taxonomy" id="2696472"/>
    <lineage>
        <taxon>Bacteria</taxon>
        <taxon>Pseudomonadati</taxon>
        <taxon>Bacteroidota</taxon>
        <taxon>Flavobacteriia</taxon>
        <taxon>Flavobacteriales</taxon>
        <taxon>Flavobacteriaceae</taxon>
        <taxon>Flagellimonas</taxon>
    </lineage>
</organism>
<dbReference type="EMBL" id="JAAABI010000003">
    <property type="protein sequence ID" value="NAY92404.1"/>
    <property type="molecule type" value="Genomic_DNA"/>
</dbReference>
<evidence type="ECO:0000313" key="3">
    <source>
        <dbReference type="Proteomes" id="UP000667650"/>
    </source>
</evidence>
<dbReference type="Gene3D" id="2.60.120.260">
    <property type="entry name" value="Galactose-binding domain-like"/>
    <property type="match status" value="2"/>
</dbReference>
<proteinExistence type="predicted"/>
<dbReference type="Pfam" id="PF16403">
    <property type="entry name" value="Bact_surface_Ig-like"/>
    <property type="match status" value="1"/>
</dbReference>
<evidence type="ECO:0000313" key="2">
    <source>
        <dbReference type="EMBL" id="NAY92404.1"/>
    </source>
</evidence>
<reference evidence="2" key="1">
    <citation type="submission" date="2020-01" db="EMBL/GenBank/DDBJ databases">
        <title>Muricauda ochracea sp. nov., isolated from a tidal flat of Garorim bay in Korea.</title>
        <authorList>
            <person name="Kim D."/>
            <person name="Yoo Y."/>
            <person name="Kim J.-J."/>
        </authorList>
    </citation>
    <scope>NUCLEOTIDE SEQUENCE</scope>
    <source>
        <strain evidence="2">JGD-17</strain>
    </source>
</reference>
<name>A0A964TCK1_9FLAO</name>
<feature type="domain" description="Pesticidal crystal protein Cry22Aa Ig-like" evidence="1">
    <location>
        <begin position="481"/>
        <end position="554"/>
    </location>
</feature>
<protein>
    <submittedName>
        <fullName evidence="2">DUF5011 domain-containing protein</fullName>
    </submittedName>
</protein>
<dbReference type="InterPro" id="IPR013783">
    <property type="entry name" value="Ig-like_fold"/>
</dbReference>
<comment type="caution">
    <text evidence="2">The sequence shown here is derived from an EMBL/GenBank/DDBJ whole genome shotgun (WGS) entry which is preliminary data.</text>
</comment>
<dbReference type="InterPro" id="IPR032179">
    <property type="entry name" value="Cry22Aa_Ig-like"/>
</dbReference>
<keyword evidence="3" id="KW-1185">Reference proteome</keyword>
<sequence>METGGGQFQNVQFPLGTAVDFSGDNKTIQLELFASTAIDVLVKFEDGAAGARDVEVLTTHTGSGWETLSFDFATDGVASFIQDDPQNGQALVPDGQYSGIILFIGFSADPGVEGTFLVDNIIQTTAEPAPSGCTDELIAATALPVDFEGCETFLSSENFGDGITSELVENPFKTGINTSDFVLQIDKPTGSSFFAGVQNTFESNFDLTTTDVFSLKVYSTKANVVFRFELALNPQTVPPTGNPTPVFVTIPNANEWTEVEFTFTGLPGGPMAYNQLVIKPDNPDGITDPVAEGGTYYIDDLSLGTSGGGGGGGASLDDCGGDLVNDFETDTDAIFANFGGGVGTIIDNPDTSVNTSAKVGQYVKNAGADFAGITIEVDPDIAFDSGVFSIDVYSEAVRQLLFKLEGLNIEVIVPTSGTGWETITYDFSPVGGNVGTVTAITLIMDNGTVGDGSADWTIQFDNIRLCSNGSSGGGDTTPPVITLNGDAVVNVNVGDSFVDPGATATDDTDGPITGDIVVGGDTVDTNTIDTYIITYNVSDAAGNAAAEVTRTVNVVDPSMPFSAAPTPPARDPGDVISLFSNAYTDITVDTFYAAFSVGGGVSDVQVAGNDTKLYTDLDFAGVETLSASVDLSSMTMFHIDVWSQNSVDFLTRVVDFAGDGFGGGNDTQGDETTNLSAGSWTSIDVSIADFQTGGFTATPTDFSQLILDVVGVTGTVYVDNIYFYNDSGGGGGGGLTPLSSLPADFESGEEFGGVFEPASVNGSIIANPVSGGINTSANVYEFNKPVGTEFYGGMENVFASPLDLTTTRTFKVKIYSSKPNVVVQFELQSRPTDPGIPNYSIQQTVTNANEWVELTFDFGAIVPGTFNPNIYNAIVIIPDFDTGNNPTSSSETYYIDDVVLE</sequence>
<dbReference type="InterPro" id="IPR008979">
    <property type="entry name" value="Galactose-bd-like_sf"/>
</dbReference>
<dbReference type="Gene3D" id="2.60.40.10">
    <property type="entry name" value="Immunoglobulins"/>
    <property type="match status" value="1"/>
</dbReference>
<accession>A0A964TCK1</accession>
<gene>
    <name evidence="2" type="ORF">GTQ34_10780</name>
</gene>
<dbReference type="SUPFAM" id="SSF49785">
    <property type="entry name" value="Galactose-binding domain-like"/>
    <property type="match status" value="1"/>
</dbReference>
<evidence type="ECO:0000259" key="1">
    <source>
        <dbReference type="Pfam" id="PF16403"/>
    </source>
</evidence>
<dbReference type="Proteomes" id="UP000667650">
    <property type="component" value="Unassembled WGS sequence"/>
</dbReference>
<dbReference type="AlphaFoldDB" id="A0A964TCK1"/>